<dbReference type="AlphaFoldDB" id="A0A1X6N3A2"/>
<dbReference type="EMBL" id="KZ110596">
    <property type="protein sequence ID" value="OSX62956.1"/>
    <property type="molecule type" value="Genomic_DNA"/>
</dbReference>
<evidence type="ECO:0000313" key="3">
    <source>
        <dbReference type="Proteomes" id="UP000194127"/>
    </source>
</evidence>
<reference evidence="2 3" key="1">
    <citation type="submission" date="2017-04" db="EMBL/GenBank/DDBJ databases">
        <title>Genome Sequence of the Model Brown-Rot Fungus Postia placenta SB12.</title>
        <authorList>
            <consortium name="DOE Joint Genome Institute"/>
            <person name="Gaskell J."/>
            <person name="Kersten P."/>
            <person name="Larrondo L.F."/>
            <person name="Canessa P."/>
            <person name="Martinez D."/>
            <person name="Hibbett D."/>
            <person name="Schmoll M."/>
            <person name="Kubicek C.P."/>
            <person name="Martinez A.T."/>
            <person name="Yadav J."/>
            <person name="Master E."/>
            <person name="Magnuson J.K."/>
            <person name="James T."/>
            <person name="Yaver D."/>
            <person name="Berka R."/>
            <person name="Labutti K."/>
            <person name="Lipzen A."/>
            <person name="Aerts A."/>
            <person name="Barry K."/>
            <person name="Henrissat B."/>
            <person name="Blanchette R."/>
            <person name="Grigoriev I."/>
            <person name="Cullen D."/>
        </authorList>
    </citation>
    <scope>NUCLEOTIDE SEQUENCE [LARGE SCALE GENOMIC DNA]</scope>
    <source>
        <strain evidence="2 3">MAD-698-R-SB12</strain>
    </source>
</reference>
<protein>
    <submittedName>
        <fullName evidence="2">Uncharacterized protein</fullName>
    </submittedName>
</protein>
<feature type="compositionally biased region" description="Polar residues" evidence="1">
    <location>
        <begin position="65"/>
        <end position="78"/>
    </location>
</feature>
<accession>A0A1X6N3A2</accession>
<dbReference type="Proteomes" id="UP000194127">
    <property type="component" value="Unassembled WGS sequence"/>
</dbReference>
<evidence type="ECO:0000256" key="1">
    <source>
        <dbReference type="SAM" id="MobiDB-lite"/>
    </source>
</evidence>
<evidence type="ECO:0000313" key="2">
    <source>
        <dbReference type="EMBL" id="OSX62956.1"/>
    </source>
</evidence>
<keyword evidence="3" id="KW-1185">Reference proteome</keyword>
<sequence length="120" mass="13037">MSGLHPAQSVATSTDKADVFSEAKNFSPRMPERRRLQQFFLGHSRLLGPSATFTADNRFVRTHQHSVISPLNDSPPTRTMRRQGTTHRPSVSCGTAGALAATCSPIYPTSSLVRGKAAQE</sequence>
<proteinExistence type="predicted"/>
<dbReference type="RefSeq" id="XP_024339750.1">
    <property type="nucleotide sequence ID" value="XM_024476944.1"/>
</dbReference>
<gene>
    <name evidence="2" type="ORF">POSPLADRAFT_1033568</name>
</gene>
<dbReference type="GeneID" id="36321894"/>
<feature type="region of interest" description="Disordered" evidence="1">
    <location>
        <begin position="65"/>
        <end position="92"/>
    </location>
</feature>
<organism evidence="2 3">
    <name type="scientific">Postia placenta MAD-698-R-SB12</name>
    <dbReference type="NCBI Taxonomy" id="670580"/>
    <lineage>
        <taxon>Eukaryota</taxon>
        <taxon>Fungi</taxon>
        <taxon>Dikarya</taxon>
        <taxon>Basidiomycota</taxon>
        <taxon>Agaricomycotina</taxon>
        <taxon>Agaricomycetes</taxon>
        <taxon>Polyporales</taxon>
        <taxon>Adustoporiaceae</taxon>
        <taxon>Rhodonia</taxon>
    </lineage>
</organism>
<name>A0A1X6N3A2_9APHY</name>